<sequence length="131" mass="14473">MSTTRSNFIGLCLLAALVLLQFVSADIETNEVHDNTVDYYMLQGVRVYQNDRQCVLVGGLCVQSDDCNEPTTNKGLCPSSTHLGVECCYELPVRPAPCSQHFGECMDSCHTRLHRPGTDCENGQVCCLLVR</sequence>
<dbReference type="AlphaFoldDB" id="A0AAD4JZ45"/>
<evidence type="ECO:0000313" key="2">
    <source>
        <dbReference type="EMBL" id="KAH8370321.1"/>
    </source>
</evidence>
<reference evidence="2" key="1">
    <citation type="journal article" date="2021" name="Mol. Ecol. Resour.">
        <title>Phylogenomic analyses of the genus Drosophila reveals genomic signals of climate adaptation.</title>
        <authorList>
            <person name="Li F."/>
            <person name="Rane R.V."/>
            <person name="Luria V."/>
            <person name="Xiong Z."/>
            <person name="Chen J."/>
            <person name="Li Z."/>
            <person name="Catullo R.A."/>
            <person name="Griffin P.C."/>
            <person name="Schiffer M."/>
            <person name="Pearce S."/>
            <person name="Lee S.F."/>
            <person name="McElroy K."/>
            <person name="Stocker A."/>
            <person name="Shirriffs J."/>
            <person name="Cockerell F."/>
            <person name="Coppin C."/>
            <person name="Sgro C.M."/>
            <person name="Karger A."/>
            <person name="Cain J.W."/>
            <person name="Weber J.A."/>
            <person name="Santpere G."/>
            <person name="Kirschner M.W."/>
            <person name="Hoffmann A.A."/>
            <person name="Oakeshott J.G."/>
            <person name="Zhang G."/>
        </authorList>
    </citation>
    <scope>NUCLEOTIDE SEQUENCE</scope>
    <source>
        <strain evidence="2">BGI-SZ-2011g</strain>
    </source>
</reference>
<evidence type="ECO:0000313" key="3">
    <source>
        <dbReference type="Proteomes" id="UP001200034"/>
    </source>
</evidence>
<name>A0AAD4JZ45_9MUSC</name>
<dbReference type="Proteomes" id="UP001200034">
    <property type="component" value="Unassembled WGS sequence"/>
</dbReference>
<accession>A0AAD4JZ45</accession>
<keyword evidence="1" id="KW-0732">Signal</keyword>
<protein>
    <submittedName>
        <fullName evidence="2">Uncharacterized protein</fullName>
    </submittedName>
</protein>
<proteinExistence type="predicted"/>
<keyword evidence="3" id="KW-1185">Reference proteome</keyword>
<evidence type="ECO:0000256" key="1">
    <source>
        <dbReference type="SAM" id="SignalP"/>
    </source>
</evidence>
<feature type="chain" id="PRO_5042148657" evidence="1">
    <location>
        <begin position="26"/>
        <end position="131"/>
    </location>
</feature>
<dbReference type="EMBL" id="JAJJHW010002585">
    <property type="protein sequence ID" value="KAH8370321.1"/>
    <property type="molecule type" value="Genomic_DNA"/>
</dbReference>
<organism evidence="2 3">
    <name type="scientific">Drosophila rubida</name>
    <dbReference type="NCBI Taxonomy" id="30044"/>
    <lineage>
        <taxon>Eukaryota</taxon>
        <taxon>Metazoa</taxon>
        <taxon>Ecdysozoa</taxon>
        <taxon>Arthropoda</taxon>
        <taxon>Hexapoda</taxon>
        <taxon>Insecta</taxon>
        <taxon>Pterygota</taxon>
        <taxon>Neoptera</taxon>
        <taxon>Endopterygota</taxon>
        <taxon>Diptera</taxon>
        <taxon>Brachycera</taxon>
        <taxon>Muscomorpha</taxon>
        <taxon>Ephydroidea</taxon>
        <taxon>Drosophilidae</taxon>
        <taxon>Drosophila</taxon>
    </lineage>
</organism>
<feature type="signal peptide" evidence="1">
    <location>
        <begin position="1"/>
        <end position="25"/>
    </location>
</feature>
<gene>
    <name evidence="2" type="ORF">KR093_003059</name>
</gene>
<comment type="caution">
    <text evidence="2">The sequence shown here is derived from an EMBL/GenBank/DDBJ whole genome shotgun (WGS) entry which is preliminary data.</text>
</comment>